<evidence type="ECO:0000259" key="1">
    <source>
        <dbReference type="Pfam" id="PF03732"/>
    </source>
</evidence>
<sequence>MAYTPQIDTTTTGVAAVEPAAKPYQRMLIEARQVEFHIDLVPRVAPVAQSPYRLNPSEMQELSSQLQEILDKGFIRLSSSSWGALVLFVKKKDGSFRMCIYYWELNNLTVENWYPLLRIDSMFDQLLGSSLYSKIDVRSGDANPIRTLGDYSKPSQKGYNVDFLKLVDSLDLDGTNRERTRLRLFQFSLRDQASNWLERLPAGSITTWEDLATRFLTQFFPPRRTAKLCNDILMFQQHHGESLSEAWTLVNTTLRIAWKFLNKPLLNMHPRVPTKREEASHSQTSLLQTRMGIGTEQIEEPKPTLEDELQDIHLNLSVLEVLAHTLIYNVMLDKYLESLELGKNESIFIQGSCVKIIPLYLFKKLNIKLLEETDHIFGLADETKSYPIGIVKDVEVRIEKLKLLTDFYVIDIKKDPKTPLLVGRGFLATANVVIDCRKAKIAVREGITSSVFRVKGVDLGEEEAPYWTTLGKRESYKP</sequence>
<dbReference type="Gene3D" id="3.30.70.270">
    <property type="match status" value="1"/>
</dbReference>
<reference evidence="2" key="2">
    <citation type="submission" date="2022-01" db="EMBL/GenBank/DDBJ databases">
        <authorList>
            <person name="Yamashiro T."/>
            <person name="Shiraishi A."/>
            <person name="Satake H."/>
            <person name="Nakayama K."/>
        </authorList>
    </citation>
    <scope>NUCLEOTIDE SEQUENCE</scope>
</reference>
<reference evidence="2" key="1">
    <citation type="journal article" date="2022" name="Int. J. Mol. Sci.">
        <title>Draft Genome of Tanacetum Coccineum: Genomic Comparison of Closely Related Tanacetum-Family Plants.</title>
        <authorList>
            <person name="Yamashiro T."/>
            <person name="Shiraishi A."/>
            <person name="Nakayama K."/>
            <person name="Satake H."/>
        </authorList>
    </citation>
    <scope>NUCLEOTIDE SEQUENCE</scope>
</reference>
<dbReference type="InterPro" id="IPR021109">
    <property type="entry name" value="Peptidase_aspartic_dom_sf"/>
</dbReference>
<name>A0ABQ5C8M2_9ASTR</name>
<proteinExistence type="predicted"/>
<dbReference type="SUPFAM" id="SSF56672">
    <property type="entry name" value="DNA/RNA polymerases"/>
    <property type="match status" value="1"/>
</dbReference>
<accession>A0ABQ5C8M2</accession>
<dbReference type="PANTHER" id="PTHR24559:SF427">
    <property type="entry name" value="RNA-DIRECTED DNA POLYMERASE"/>
    <property type="match status" value="1"/>
</dbReference>
<dbReference type="Proteomes" id="UP001151760">
    <property type="component" value="Unassembled WGS sequence"/>
</dbReference>
<dbReference type="InterPro" id="IPR043502">
    <property type="entry name" value="DNA/RNA_pol_sf"/>
</dbReference>
<comment type="caution">
    <text evidence="2">The sequence shown here is derived from an EMBL/GenBank/DDBJ whole genome shotgun (WGS) entry which is preliminary data.</text>
</comment>
<dbReference type="CDD" id="cd00303">
    <property type="entry name" value="retropepsin_like"/>
    <property type="match status" value="1"/>
</dbReference>
<dbReference type="EMBL" id="BQNB010013902">
    <property type="protein sequence ID" value="GJT21599.1"/>
    <property type="molecule type" value="Genomic_DNA"/>
</dbReference>
<dbReference type="InterPro" id="IPR005162">
    <property type="entry name" value="Retrotrans_gag_dom"/>
</dbReference>
<dbReference type="PANTHER" id="PTHR24559">
    <property type="entry name" value="TRANSPOSON TY3-I GAG-POL POLYPROTEIN"/>
    <property type="match status" value="1"/>
</dbReference>
<gene>
    <name evidence="2" type="ORF">Tco_0891536</name>
</gene>
<evidence type="ECO:0000313" key="2">
    <source>
        <dbReference type="EMBL" id="GJT21599.1"/>
    </source>
</evidence>
<dbReference type="Pfam" id="PF03732">
    <property type="entry name" value="Retrotrans_gag"/>
    <property type="match status" value="1"/>
</dbReference>
<feature type="domain" description="Retrotransposon gag" evidence="1">
    <location>
        <begin position="183"/>
        <end position="254"/>
    </location>
</feature>
<protein>
    <submittedName>
        <fullName evidence="2">DNA damage-inducible protein 1-like protein</fullName>
    </submittedName>
</protein>
<dbReference type="InterPro" id="IPR043128">
    <property type="entry name" value="Rev_trsase/Diguanyl_cyclase"/>
</dbReference>
<keyword evidence="3" id="KW-1185">Reference proteome</keyword>
<evidence type="ECO:0000313" key="3">
    <source>
        <dbReference type="Proteomes" id="UP001151760"/>
    </source>
</evidence>
<dbReference type="Gene3D" id="2.40.70.10">
    <property type="entry name" value="Acid Proteases"/>
    <property type="match status" value="1"/>
</dbReference>
<dbReference type="InterPro" id="IPR053134">
    <property type="entry name" value="RNA-dir_DNA_polymerase"/>
</dbReference>
<dbReference type="Gene3D" id="3.10.10.10">
    <property type="entry name" value="HIV Type 1 Reverse Transcriptase, subunit A, domain 1"/>
    <property type="match status" value="1"/>
</dbReference>
<organism evidence="2 3">
    <name type="scientific">Tanacetum coccineum</name>
    <dbReference type="NCBI Taxonomy" id="301880"/>
    <lineage>
        <taxon>Eukaryota</taxon>
        <taxon>Viridiplantae</taxon>
        <taxon>Streptophyta</taxon>
        <taxon>Embryophyta</taxon>
        <taxon>Tracheophyta</taxon>
        <taxon>Spermatophyta</taxon>
        <taxon>Magnoliopsida</taxon>
        <taxon>eudicotyledons</taxon>
        <taxon>Gunneridae</taxon>
        <taxon>Pentapetalae</taxon>
        <taxon>asterids</taxon>
        <taxon>campanulids</taxon>
        <taxon>Asterales</taxon>
        <taxon>Asteraceae</taxon>
        <taxon>Asteroideae</taxon>
        <taxon>Anthemideae</taxon>
        <taxon>Anthemidinae</taxon>
        <taxon>Tanacetum</taxon>
    </lineage>
</organism>